<sequence length="349" mass="40516">MALSKTDKSPINSKGRIIWLDIVKLFAIVLVVYGHCIQQFDGNYLESSLFVAIYSFHMPMFMMLSGYMLDYNKLLNWKGVLAKRLYQLIFPSIFWLTIAYVIKGALDISQLSLSRALWFGLWFLKSLFVCTILLVVPQQIFRHKYISLTISLILSQITVFIPHLWFLQLNVMLPSLMAGMFVKDIFVKSKKQTVIITIVSFIVFLFLLHSFDKDILYPNMFLMLSDNWIDQYYIQLYKLIIGISGGISILGLFKILFESAEIKIIKRLSALGRFTLEIYILQSLILEVLLSHYLEISPDNYGDYIWLIYISLSIIVIAISFCLAKILSRCGLDWTFNFNKIKSLCLKFQ</sequence>
<dbReference type="PANTHER" id="PTHR37312">
    <property type="entry name" value="MEMBRANE-BOUND ACYLTRANSFERASE YKRP-RELATED"/>
    <property type="match status" value="1"/>
</dbReference>
<name>A0A2V1IQP0_9BACT</name>
<feature type="transmembrane region" description="Helical" evidence="1">
    <location>
        <begin position="49"/>
        <end position="68"/>
    </location>
</feature>
<dbReference type="InterPro" id="IPR052734">
    <property type="entry name" value="Nod_factor_acetyltransferase"/>
</dbReference>
<evidence type="ECO:0000256" key="1">
    <source>
        <dbReference type="SAM" id="Phobius"/>
    </source>
</evidence>
<protein>
    <submittedName>
        <fullName evidence="3">DUF418 domain-containing protein</fullName>
    </submittedName>
</protein>
<feature type="transmembrane region" description="Helical" evidence="1">
    <location>
        <begin position="88"/>
        <end position="106"/>
    </location>
</feature>
<dbReference type="InterPro" id="IPR002656">
    <property type="entry name" value="Acyl_transf_3_dom"/>
</dbReference>
<dbReference type="Proteomes" id="UP000244905">
    <property type="component" value="Unassembled WGS sequence"/>
</dbReference>
<evidence type="ECO:0000259" key="2">
    <source>
        <dbReference type="Pfam" id="PF01757"/>
    </source>
</evidence>
<feature type="transmembrane region" description="Helical" evidence="1">
    <location>
        <begin position="118"/>
        <end position="136"/>
    </location>
</feature>
<dbReference type="PANTHER" id="PTHR37312:SF1">
    <property type="entry name" value="MEMBRANE-BOUND ACYLTRANSFERASE YKRP-RELATED"/>
    <property type="match status" value="1"/>
</dbReference>
<keyword evidence="1" id="KW-1133">Transmembrane helix</keyword>
<feature type="transmembrane region" description="Helical" evidence="1">
    <location>
        <begin position="232"/>
        <end position="253"/>
    </location>
</feature>
<dbReference type="EMBL" id="PUEC01000012">
    <property type="protein sequence ID" value="PWB02502.1"/>
    <property type="molecule type" value="Genomic_DNA"/>
</dbReference>
<feature type="transmembrane region" description="Helical" evidence="1">
    <location>
        <begin position="148"/>
        <end position="173"/>
    </location>
</feature>
<organism evidence="3 4">
    <name type="scientific">Duncaniella muris</name>
    <dbReference type="NCBI Taxonomy" id="2094150"/>
    <lineage>
        <taxon>Bacteria</taxon>
        <taxon>Pseudomonadati</taxon>
        <taxon>Bacteroidota</taxon>
        <taxon>Bacteroidia</taxon>
        <taxon>Bacteroidales</taxon>
        <taxon>Muribaculaceae</taxon>
        <taxon>Duncaniella</taxon>
    </lineage>
</organism>
<dbReference type="GeneID" id="82526009"/>
<keyword evidence="1" id="KW-0472">Membrane</keyword>
<feature type="transmembrane region" description="Helical" evidence="1">
    <location>
        <begin position="274"/>
        <end position="294"/>
    </location>
</feature>
<feature type="transmembrane region" description="Helical" evidence="1">
    <location>
        <begin position="194"/>
        <end position="212"/>
    </location>
</feature>
<keyword evidence="4" id="KW-1185">Reference proteome</keyword>
<feature type="domain" description="Acyltransferase 3" evidence="2">
    <location>
        <begin position="17"/>
        <end position="324"/>
    </location>
</feature>
<keyword evidence="1" id="KW-0812">Transmembrane</keyword>
<gene>
    <name evidence="3" type="ORF">C5O23_06585</name>
</gene>
<evidence type="ECO:0000313" key="3">
    <source>
        <dbReference type="EMBL" id="PWB02502.1"/>
    </source>
</evidence>
<feature type="transmembrane region" description="Helical" evidence="1">
    <location>
        <begin position="17"/>
        <end position="37"/>
    </location>
</feature>
<comment type="caution">
    <text evidence="3">The sequence shown here is derived from an EMBL/GenBank/DDBJ whole genome shotgun (WGS) entry which is preliminary data.</text>
</comment>
<dbReference type="AlphaFoldDB" id="A0A2V1IQP0"/>
<evidence type="ECO:0000313" key="4">
    <source>
        <dbReference type="Proteomes" id="UP000244905"/>
    </source>
</evidence>
<dbReference type="GO" id="GO:0016747">
    <property type="term" value="F:acyltransferase activity, transferring groups other than amino-acyl groups"/>
    <property type="evidence" value="ECO:0007669"/>
    <property type="project" value="InterPro"/>
</dbReference>
<accession>A0A2V1IQP0</accession>
<proteinExistence type="predicted"/>
<dbReference type="RefSeq" id="WP_107032159.1">
    <property type="nucleotide sequence ID" value="NZ_CAPDHO010000004.1"/>
</dbReference>
<reference evidence="4" key="1">
    <citation type="submission" date="2018-02" db="EMBL/GenBank/DDBJ databases">
        <authorList>
            <person name="Clavel T."/>
            <person name="Strowig T."/>
        </authorList>
    </citation>
    <scope>NUCLEOTIDE SEQUENCE [LARGE SCALE GENOMIC DNA]</scope>
    <source>
        <strain evidence="4">DSM 103720</strain>
    </source>
</reference>
<dbReference type="Pfam" id="PF01757">
    <property type="entry name" value="Acyl_transf_3"/>
    <property type="match status" value="1"/>
</dbReference>
<feature type="transmembrane region" description="Helical" evidence="1">
    <location>
        <begin position="306"/>
        <end position="327"/>
    </location>
</feature>